<accession>A0A381UYB0</accession>
<keyword evidence="2" id="KW-1133">Transmembrane helix</keyword>
<dbReference type="EMBL" id="UINC01007195">
    <property type="protein sequence ID" value="SVA31953.1"/>
    <property type="molecule type" value="Genomic_DNA"/>
</dbReference>
<dbReference type="GO" id="GO:0015990">
    <property type="term" value="P:electron transport coupled proton transport"/>
    <property type="evidence" value="ECO:0007669"/>
    <property type="project" value="TreeGrafter"/>
</dbReference>
<dbReference type="PANTHER" id="PTHR10422">
    <property type="entry name" value="CYTOCHROME C OXIDASE SUBUNIT 1"/>
    <property type="match status" value="1"/>
</dbReference>
<gene>
    <name evidence="4" type="ORF">METZ01_LOCUS84807</name>
</gene>
<feature type="transmembrane region" description="Helical" evidence="2">
    <location>
        <begin position="385"/>
        <end position="405"/>
    </location>
</feature>
<name>A0A381UYB0_9ZZZZ</name>
<dbReference type="AlphaFoldDB" id="A0A381UYB0"/>
<dbReference type="InterPro" id="IPR036927">
    <property type="entry name" value="Cyt_c_oxase-like_su1_sf"/>
</dbReference>
<feature type="transmembrane region" description="Helical" evidence="2">
    <location>
        <begin position="468"/>
        <end position="489"/>
    </location>
</feature>
<evidence type="ECO:0000256" key="1">
    <source>
        <dbReference type="SAM" id="MobiDB-lite"/>
    </source>
</evidence>
<feature type="transmembrane region" description="Helical" evidence="2">
    <location>
        <begin position="37"/>
        <end position="58"/>
    </location>
</feature>
<evidence type="ECO:0000256" key="2">
    <source>
        <dbReference type="SAM" id="Phobius"/>
    </source>
</evidence>
<keyword evidence="2" id="KW-0812">Transmembrane</keyword>
<proteinExistence type="predicted"/>
<dbReference type="GO" id="GO:0004129">
    <property type="term" value="F:cytochrome-c oxidase activity"/>
    <property type="evidence" value="ECO:0007669"/>
    <property type="project" value="InterPro"/>
</dbReference>
<dbReference type="Gene3D" id="1.20.210.10">
    <property type="entry name" value="Cytochrome c oxidase-like, subunit I domain"/>
    <property type="match status" value="1"/>
</dbReference>
<dbReference type="PANTHER" id="PTHR10422:SF29">
    <property type="entry name" value="CYTOCHROME C OXIDASE SUBUNIT 1 HOMOLOG, BACTEROID"/>
    <property type="match status" value="1"/>
</dbReference>
<feature type="transmembrane region" description="Helical" evidence="2">
    <location>
        <begin position="251"/>
        <end position="272"/>
    </location>
</feature>
<feature type="domain" description="Cytochrome oxidase subunit I profile" evidence="3">
    <location>
        <begin position="21"/>
        <end position="534"/>
    </location>
</feature>
<reference evidence="4" key="1">
    <citation type="submission" date="2018-05" db="EMBL/GenBank/DDBJ databases">
        <authorList>
            <person name="Lanie J.A."/>
            <person name="Ng W.-L."/>
            <person name="Kazmierczak K.M."/>
            <person name="Andrzejewski T.M."/>
            <person name="Davidsen T.M."/>
            <person name="Wayne K.J."/>
            <person name="Tettelin H."/>
            <person name="Glass J.I."/>
            <person name="Rusch D."/>
            <person name="Podicherti R."/>
            <person name="Tsui H.-C.T."/>
            <person name="Winkler M.E."/>
        </authorList>
    </citation>
    <scope>NUCLEOTIDE SEQUENCE</scope>
</reference>
<feature type="transmembrane region" description="Helical" evidence="2">
    <location>
        <begin position="351"/>
        <end position="373"/>
    </location>
</feature>
<dbReference type="GO" id="GO:0020037">
    <property type="term" value="F:heme binding"/>
    <property type="evidence" value="ECO:0007669"/>
    <property type="project" value="InterPro"/>
</dbReference>
<feature type="transmembrane region" description="Helical" evidence="2">
    <location>
        <begin position="194"/>
        <end position="222"/>
    </location>
</feature>
<dbReference type="InterPro" id="IPR023616">
    <property type="entry name" value="Cyt_c_oxase-like_su1_dom"/>
</dbReference>
<feature type="transmembrane region" description="Helical" evidence="2">
    <location>
        <begin position="158"/>
        <end position="182"/>
    </location>
</feature>
<dbReference type="GO" id="GO:0022904">
    <property type="term" value="P:respiratory electron transport chain"/>
    <property type="evidence" value="ECO:0007669"/>
    <property type="project" value="TreeGrafter"/>
</dbReference>
<feature type="transmembrane region" description="Helical" evidence="2">
    <location>
        <begin position="312"/>
        <end position="331"/>
    </location>
</feature>
<dbReference type="Pfam" id="PF00115">
    <property type="entry name" value="COX1"/>
    <property type="match status" value="1"/>
</dbReference>
<dbReference type="PROSITE" id="PS50855">
    <property type="entry name" value="COX1"/>
    <property type="match status" value="1"/>
</dbReference>
<feature type="transmembrane region" description="Helical" evidence="2">
    <location>
        <begin position="78"/>
        <end position="105"/>
    </location>
</feature>
<evidence type="ECO:0000313" key="4">
    <source>
        <dbReference type="EMBL" id="SVA31953.1"/>
    </source>
</evidence>
<keyword evidence="2" id="KW-0472">Membrane</keyword>
<dbReference type="InterPro" id="IPR000883">
    <property type="entry name" value="Cyt_C_Oxase_1"/>
</dbReference>
<feature type="region of interest" description="Disordered" evidence="1">
    <location>
        <begin position="1"/>
        <end position="21"/>
    </location>
</feature>
<feature type="transmembrane region" description="Helical" evidence="2">
    <location>
        <begin position="417"/>
        <end position="435"/>
    </location>
</feature>
<feature type="transmembrane region" description="Helical" evidence="2">
    <location>
        <begin position="117"/>
        <end position="138"/>
    </location>
</feature>
<feature type="transmembrane region" description="Helical" evidence="2">
    <location>
        <begin position="279"/>
        <end position="300"/>
    </location>
</feature>
<protein>
    <recommendedName>
        <fullName evidence="3">Cytochrome oxidase subunit I profile domain-containing protein</fullName>
    </recommendedName>
</protein>
<dbReference type="SUPFAM" id="SSF81442">
    <property type="entry name" value="Cytochrome c oxidase subunit I-like"/>
    <property type="match status" value="1"/>
</dbReference>
<dbReference type="PRINTS" id="PR01165">
    <property type="entry name" value="CYCOXIDASEI"/>
</dbReference>
<evidence type="ECO:0000259" key="3">
    <source>
        <dbReference type="PROSITE" id="PS50855"/>
    </source>
</evidence>
<dbReference type="GO" id="GO:0009060">
    <property type="term" value="P:aerobic respiration"/>
    <property type="evidence" value="ECO:0007669"/>
    <property type="project" value="InterPro"/>
</dbReference>
<dbReference type="GO" id="GO:0016020">
    <property type="term" value="C:membrane"/>
    <property type="evidence" value="ECO:0007669"/>
    <property type="project" value="InterPro"/>
</dbReference>
<sequence>MTITETAPDTEPEASQPVPSPLESLATGTDHRFLGRAWAAAGGLFLLLCLVVGVLVGIERIGLDDAEVFGSGDEVFQFWSLYRVGLVLLAVVPLLLGLATAVTPLQVGASSIVFPRAAALAFWTWLVGAVVTVVGFLADGGLGTPDAGSQRQAVALTLVGLLLVIAGISLATVCVVTTVVAARTSGMTLRRIPYFSWSMLVAGTLWLTTLPVLAANAVLAYVDLRGRTAVHFGAEDHIWDQLSWAFTHPQVYALALPLIGIAFDVVGVAAGVRQRNHDVVLVAIGLFGAVGFGAYAQSFFDTPGTPVMEEALYVVDAFVAVPLLLVLLGGLADSLRRGAANLGRRPPAPMVLAVFSVLLLLAGTLIGAVRSVASLDLLERSTTGAQMTFTIGAALVGVIAGMLWWGDRIVGRSAPQGLGLLAGLAVTAGVVLSGLPDTISGFLGMNDFPGADELTAGSPGSGVGVLNAVAAVGALALLAGALAGALVAWRRLGGPEAPADPWGGHTLEWATSPVVVSSERPLLDATAPTDEEVD</sequence>
<organism evidence="4">
    <name type="scientific">marine metagenome</name>
    <dbReference type="NCBI Taxonomy" id="408172"/>
    <lineage>
        <taxon>unclassified sequences</taxon>
        <taxon>metagenomes</taxon>
        <taxon>ecological metagenomes</taxon>
    </lineage>
</organism>